<dbReference type="NCBIfam" id="TIGR01662">
    <property type="entry name" value="HAD-SF-IIIA"/>
    <property type="match status" value="1"/>
</dbReference>
<dbReference type="EC" id="3.1.3.-" evidence="11"/>
<feature type="active site" description="Nucleophile" evidence="12">
    <location>
        <position position="9"/>
    </location>
</feature>
<feature type="binding site" evidence="13">
    <location>
        <begin position="51"/>
        <end position="54"/>
    </location>
    <ligand>
        <name>substrate</name>
    </ligand>
</feature>
<dbReference type="Proteomes" id="UP000426246">
    <property type="component" value="Chromosome"/>
</dbReference>
<dbReference type="PANTHER" id="PTHR42891:SF1">
    <property type="entry name" value="D-GLYCERO-BETA-D-MANNO-HEPTOSE-1,7-BISPHOSPHATE 7-PHOSPHATASE"/>
    <property type="match status" value="1"/>
</dbReference>
<feature type="site" description="Contributes to substrate recognition" evidence="14">
    <location>
        <position position="108"/>
    </location>
</feature>
<dbReference type="RefSeq" id="WP_155703592.1">
    <property type="nucleotide sequence ID" value="NZ_CP034235.1"/>
</dbReference>
<dbReference type="KEGG" id="ppsc:EHS13_28185"/>
<reference evidence="17" key="1">
    <citation type="submission" date="2018-11" db="EMBL/GenBank/DDBJ databases">
        <title>Complete genome sequence of Paenibacillus sp. ML311-T8.</title>
        <authorList>
            <person name="Nam Y.-D."/>
            <person name="Kang J."/>
            <person name="Chung W.-H."/>
            <person name="Park Y.S."/>
        </authorList>
    </citation>
    <scope>NUCLEOTIDE SEQUENCE [LARGE SCALE GENOMIC DNA]</scope>
    <source>
        <strain evidence="17">ML311-T8</strain>
    </source>
</reference>
<feature type="site" description="Stabilizes the phosphoryl group" evidence="14">
    <location>
        <position position="109"/>
    </location>
</feature>
<proteinExistence type="inferred from homology"/>
<organism evidence="16 17">
    <name type="scientific">Paenibacillus psychroresistens</name>
    <dbReference type="NCBI Taxonomy" id="1778678"/>
    <lineage>
        <taxon>Bacteria</taxon>
        <taxon>Bacillati</taxon>
        <taxon>Bacillota</taxon>
        <taxon>Bacilli</taxon>
        <taxon>Bacillales</taxon>
        <taxon>Paenibacillaceae</taxon>
        <taxon>Paenibacillus</taxon>
    </lineage>
</organism>
<feature type="binding site" evidence="13">
    <location>
        <begin position="108"/>
        <end position="109"/>
    </location>
    <ligand>
        <name>substrate</name>
    </ligand>
</feature>
<evidence type="ECO:0000256" key="4">
    <source>
        <dbReference type="ARBA" id="ARBA00022801"/>
    </source>
</evidence>
<feature type="site" description="Stabilizes the phosphoryl group" evidence="14">
    <location>
        <position position="51"/>
    </location>
</feature>
<keyword evidence="3 15" id="KW-0479">Metal-binding</keyword>
<evidence type="ECO:0000256" key="7">
    <source>
        <dbReference type="ARBA" id="ARBA00051130"/>
    </source>
</evidence>
<dbReference type="Pfam" id="PF13242">
    <property type="entry name" value="Hydrolase_like"/>
    <property type="match status" value="1"/>
</dbReference>
<comment type="function">
    <text evidence="8">Converts the D-glycero-alpha-D-manno-heptose 1,7-bisphosphate intermediate into D-glycero-alpha-D-manno-heptose 1-phosphate by removing the phosphate group at the C-7 position.</text>
</comment>
<feature type="binding site" evidence="15">
    <location>
        <position position="134"/>
    </location>
    <ligand>
        <name>Mg(2+)</name>
        <dbReference type="ChEBI" id="CHEBI:18420"/>
    </ligand>
</feature>
<sequence length="187" mass="21654">MKKKALFLDRDGIINVEKNYVYKIEDFEFMDGIFEILRFFQEKGYLLIIITNQAGIGRGYYTEEEFHILTAWMLKQFELQGIYITKVEFSPYHPEHGLGKYKLDSDCRKPNPGMILRSAKEFDVDLTESILIGDKDSDIEAGLRAGVNKNILISNGENISINERTANVIENNYVNLLSFIEKGIYEY</sequence>
<evidence type="ECO:0000256" key="2">
    <source>
        <dbReference type="ARBA" id="ARBA00022490"/>
    </source>
</evidence>
<keyword evidence="15" id="KW-0460">Magnesium</keyword>
<comment type="subcellular location">
    <subcellularLocation>
        <location evidence="1 11">Cytoplasm</location>
    </subcellularLocation>
</comment>
<accession>A0A6B8RSG0</accession>
<dbReference type="NCBIfam" id="TIGR00213">
    <property type="entry name" value="GmhB_yaeD"/>
    <property type="match status" value="1"/>
</dbReference>
<keyword evidence="6 11" id="KW-0119">Carbohydrate metabolism</keyword>
<dbReference type="NCBIfam" id="TIGR01656">
    <property type="entry name" value="Histidinol-ppas"/>
    <property type="match status" value="1"/>
</dbReference>
<feature type="binding site" evidence="15">
    <location>
        <position position="107"/>
    </location>
    <ligand>
        <name>Zn(2+)</name>
        <dbReference type="ChEBI" id="CHEBI:29105"/>
    </ligand>
</feature>
<dbReference type="EMBL" id="CP034235">
    <property type="protein sequence ID" value="QGQ98485.1"/>
    <property type="molecule type" value="Genomic_DNA"/>
</dbReference>
<protein>
    <recommendedName>
        <fullName evidence="11">D,D-heptose 1,7-bisphosphate phosphatase</fullName>
        <ecNumber evidence="11">3.1.3.-</ecNumber>
    </recommendedName>
</protein>
<keyword evidence="2 11" id="KW-0963">Cytoplasm</keyword>
<dbReference type="OrthoDB" id="9801899at2"/>
<gene>
    <name evidence="16" type="ORF">EHS13_28185</name>
</gene>
<dbReference type="GO" id="GO:0005737">
    <property type="term" value="C:cytoplasm"/>
    <property type="evidence" value="ECO:0007669"/>
    <property type="project" value="UniProtKB-SubCell"/>
</dbReference>
<keyword evidence="4 11" id="KW-0378">Hydrolase</keyword>
<evidence type="ECO:0000256" key="13">
    <source>
        <dbReference type="PIRSR" id="PIRSR004682-2"/>
    </source>
</evidence>
<keyword evidence="5 15" id="KW-0862">Zinc</keyword>
<dbReference type="InterPro" id="IPR006543">
    <property type="entry name" value="Histidinol-phos"/>
</dbReference>
<comment type="cofactor">
    <cofactor evidence="15">
        <name>Zn(2+)</name>
        <dbReference type="ChEBI" id="CHEBI:29105"/>
    </cofactor>
</comment>
<keyword evidence="17" id="KW-1185">Reference proteome</keyword>
<dbReference type="GO" id="GO:0005975">
    <property type="term" value="P:carbohydrate metabolic process"/>
    <property type="evidence" value="ECO:0007669"/>
    <property type="project" value="InterPro"/>
</dbReference>
<evidence type="ECO:0000256" key="8">
    <source>
        <dbReference type="ARBA" id="ARBA00058363"/>
    </source>
</evidence>
<dbReference type="FunFam" id="3.40.50.1000:FF:000037">
    <property type="entry name" value="D,D-heptose 1,7-bisphosphate phosphatase"/>
    <property type="match status" value="1"/>
</dbReference>
<evidence type="ECO:0000256" key="11">
    <source>
        <dbReference type="PIRNR" id="PIRNR004682"/>
    </source>
</evidence>
<dbReference type="GO" id="GO:0016791">
    <property type="term" value="F:phosphatase activity"/>
    <property type="evidence" value="ECO:0007669"/>
    <property type="project" value="InterPro"/>
</dbReference>
<evidence type="ECO:0000256" key="12">
    <source>
        <dbReference type="PIRSR" id="PIRSR004682-1"/>
    </source>
</evidence>
<dbReference type="InterPro" id="IPR023214">
    <property type="entry name" value="HAD_sf"/>
</dbReference>
<evidence type="ECO:0000256" key="9">
    <source>
        <dbReference type="ARBA" id="ARBA00060656"/>
    </source>
</evidence>
<evidence type="ECO:0000256" key="10">
    <source>
        <dbReference type="ARBA" id="ARBA00061616"/>
    </source>
</evidence>
<feature type="binding site" evidence="13">
    <location>
        <position position="135"/>
    </location>
    <ligand>
        <name>substrate</name>
    </ligand>
</feature>
<feature type="active site" description="Nucleophile" evidence="12">
    <location>
        <position position="11"/>
    </location>
</feature>
<dbReference type="InterPro" id="IPR004446">
    <property type="entry name" value="Heptose_bisP_phosphatase"/>
</dbReference>
<dbReference type="SUPFAM" id="SSF56784">
    <property type="entry name" value="HAD-like"/>
    <property type="match status" value="1"/>
</dbReference>
<comment type="pathway">
    <text evidence="9">Nucleotide-sugar biosynthesis; GDP-D-glycero-alpha-D-manno-heptose biosynthesis; GDP-D-glycero-alpha-D-manno-heptose from D-glycero-alpha-D-manno-heptose 7-phosphate: step 2/3.</text>
</comment>
<evidence type="ECO:0000256" key="14">
    <source>
        <dbReference type="PIRSR" id="PIRSR004682-3"/>
    </source>
</evidence>
<name>A0A6B8RSG0_9BACL</name>
<dbReference type="Gene3D" id="3.40.50.1000">
    <property type="entry name" value="HAD superfamily/HAD-like"/>
    <property type="match status" value="1"/>
</dbReference>
<evidence type="ECO:0000256" key="1">
    <source>
        <dbReference type="ARBA" id="ARBA00004496"/>
    </source>
</evidence>
<evidence type="ECO:0000313" key="16">
    <source>
        <dbReference type="EMBL" id="QGQ98485.1"/>
    </source>
</evidence>
<comment type="similarity">
    <text evidence="10 11">Belongs to the gmhB family.</text>
</comment>
<evidence type="ECO:0000256" key="5">
    <source>
        <dbReference type="ARBA" id="ARBA00022833"/>
    </source>
</evidence>
<feature type="binding site" evidence="15">
    <location>
        <position position="9"/>
    </location>
    <ligand>
        <name>Mg(2+)</name>
        <dbReference type="ChEBI" id="CHEBI:18420"/>
    </ligand>
</feature>
<feature type="binding site" evidence="15">
    <location>
        <position position="11"/>
    </location>
    <ligand>
        <name>Mg(2+)</name>
        <dbReference type="ChEBI" id="CHEBI:18420"/>
    </ligand>
</feature>
<dbReference type="AlphaFoldDB" id="A0A6B8RSG0"/>
<dbReference type="GO" id="GO:0046872">
    <property type="term" value="F:metal ion binding"/>
    <property type="evidence" value="ECO:0007669"/>
    <property type="project" value="UniProtKB-KW"/>
</dbReference>
<comment type="catalytic activity">
    <reaction evidence="7">
        <text>D-glycero-alpha-D-manno-heptose 1,7-bisphosphate + H2O = D-glycero-alpha-D-manno-heptose 1-phosphate + phosphate</text>
        <dbReference type="Rhea" id="RHEA:28522"/>
        <dbReference type="ChEBI" id="CHEBI:15377"/>
        <dbReference type="ChEBI" id="CHEBI:43474"/>
        <dbReference type="ChEBI" id="CHEBI:60207"/>
        <dbReference type="ChEBI" id="CHEBI:61574"/>
        <dbReference type="EC" id="3.1.3.83"/>
    </reaction>
</comment>
<dbReference type="InterPro" id="IPR036412">
    <property type="entry name" value="HAD-like_sf"/>
</dbReference>
<evidence type="ECO:0000256" key="6">
    <source>
        <dbReference type="ARBA" id="ARBA00023277"/>
    </source>
</evidence>
<evidence type="ECO:0000256" key="15">
    <source>
        <dbReference type="PIRSR" id="PIRSR004682-4"/>
    </source>
</evidence>
<evidence type="ECO:0000313" key="17">
    <source>
        <dbReference type="Proteomes" id="UP000426246"/>
    </source>
</evidence>
<dbReference type="InterPro" id="IPR006549">
    <property type="entry name" value="HAD-SF_hydro_IIIA"/>
</dbReference>
<dbReference type="CDD" id="cd07503">
    <property type="entry name" value="HAD_HisB-N"/>
    <property type="match status" value="1"/>
</dbReference>
<comment type="cofactor">
    <cofactor evidence="15">
        <name>Mg(2+)</name>
        <dbReference type="ChEBI" id="CHEBI:18420"/>
    </cofactor>
</comment>
<evidence type="ECO:0000256" key="3">
    <source>
        <dbReference type="ARBA" id="ARBA00022723"/>
    </source>
</evidence>
<feature type="binding site" evidence="15">
    <location>
        <position position="135"/>
    </location>
    <ligand>
        <name>Mg(2+)</name>
        <dbReference type="ChEBI" id="CHEBI:18420"/>
    </ligand>
</feature>
<feature type="binding site" evidence="13">
    <location>
        <begin position="9"/>
        <end position="11"/>
    </location>
    <ligand>
        <name>substrate</name>
    </ligand>
</feature>
<dbReference type="PANTHER" id="PTHR42891">
    <property type="entry name" value="D-GLYCERO-BETA-D-MANNO-HEPTOSE-1,7-BISPHOSPHATE 7-PHOSPHATASE"/>
    <property type="match status" value="1"/>
</dbReference>
<dbReference type="PIRSF" id="PIRSF004682">
    <property type="entry name" value="GmhB"/>
    <property type="match status" value="1"/>
</dbReference>
<feature type="binding site" evidence="13">
    <location>
        <begin position="17"/>
        <end position="20"/>
    </location>
    <ligand>
        <name>substrate</name>
    </ligand>
</feature>